<name>A0A9X1LJT2_9FLAO</name>
<dbReference type="InterPro" id="IPR011042">
    <property type="entry name" value="6-blade_b-propeller_TolB-like"/>
</dbReference>
<accession>A0A9X1LJT2</accession>
<sequence>MKKFKFYLFIFAVFISCSSSDDSFDETESRNLISFELTQSFGDYFGDPRLFLYNIDKEEQIEFLTDYDYYDWHKNVIYYTKGLDVWKKSSRGDNRQIASIDAPRVWDIMISPDEKLLAFSTNDAILVLELSSGSLTNITSSLPEARYRKPIWSANGSSLLMQQQLHKVREGDEYPTVTGNYFVYNIRNEDFIEVEMFDEFAFPGSAGWFPDGTAIVYEQYNGIFKYVLANDELIRMTPEDIYAIRPKISPDGNKMSYKMRNNVEGVYDDGLNILAIMNTVTLENEIETDFSGGPLNWSQDSEKLILPYNGISIFNVNTGTLENVIGPIESYYISDPTWLQ</sequence>
<proteinExistence type="predicted"/>
<gene>
    <name evidence="1" type="ORF">LGQ90_09995</name>
</gene>
<dbReference type="RefSeq" id="WP_229340693.1">
    <property type="nucleotide sequence ID" value="NZ_JAJBZG010000005.1"/>
</dbReference>
<reference evidence="1" key="1">
    <citation type="submission" date="2021-10" db="EMBL/GenBank/DDBJ databases">
        <title>Gramella sp. ASW11-100T, isolated from marine sediment.</title>
        <authorList>
            <person name="Xia C."/>
        </authorList>
    </citation>
    <scope>NUCLEOTIDE SEQUENCE</scope>
    <source>
        <strain evidence="1">ASW11-100</strain>
    </source>
</reference>
<dbReference type="EMBL" id="JAJBZG010000005">
    <property type="protein sequence ID" value="MCB7481590.1"/>
    <property type="molecule type" value="Genomic_DNA"/>
</dbReference>
<dbReference type="AlphaFoldDB" id="A0A9X1LJT2"/>
<evidence type="ECO:0000313" key="1">
    <source>
        <dbReference type="EMBL" id="MCB7481590.1"/>
    </source>
</evidence>
<dbReference type="PROSITE" id="PS51257">
    <property type="entry name" value="PROKAR_LIPOPROTEIN"/>
    <property type="match status" value="1"/>
</dbReference>
<comment type="caution">
    <text evidence="1">The sequence shown here is derived from an EMBL/GenBank/DDBJ whole genome shotgun (WGS) entry which is preliminary data.</text>
</comment>
<dbReference type="SUPFAM" id="SSF82171">
    <property type="entry name" value="DPP6 N-terminal domain-like"/>
    <property type="match status" value="1"/>
</dbReference>
<protein>
    <recommendedName>
        <fullName evidence="3">Dipeptidylpeptidase IV N-terminal domain-containing protein</fullName>
    </recommendedName>
</protein>
<organism evidence="1 2">
    <name type="scientific">Christiangramia sediminis</name>
    <dbReference type="NCBI Taxonomy" id="2881336"/>
    <lineage>
        <taxon>Bacteria</taxon>
        <taxon>Pseudomonadati</taxon>
        <taxon>Bacteroidota</taxon>
        <taxon>Flavobacteriia</taxon>
        <taxon>Flavobacteriales</taxon>
        <taxon>Flavobacteriaceae</taxon>
        <taxon>Christiangramia</taxon>
    </lineage>
</organism>
<evidence type="ECO:0000313" key="2">
    <source>
        <dbReference type="Proteomes" id="UP001139414"/>
    </source>
</evidence>
<keyword evidence="2" id="KW-1185">Reference proteome</keyword>
<evidence type="ECO:0008006" key="3">
    <source>
        <dbReference type="Google" id="ProtNLM"/>
    </source>
</evidence>
<dbReference type="Gene3D" id="2.120.10.30">
    <property type="entry name" value="TolB, C-terminal domain"/>
    <property type="match status" value="2"/>
</dbReference>
<dbReference type="Proteomes" id="UP001139414">
    <property type="component" value="Unassembled WGS sequence"/>
</dbReference>